<dbReference type="EMBL" id="QKXC01000101">
    <property type="protein sequence ID" value="RBR21413.1"/>
    <property type="molecule type" value="Genomic_DNA"/>
</dbReference>
<dbReference type="RefSeq" id="XP_031016862.1">
    <property type="nucleotide sequence ID" value="XM_031159097.1"/>
</dbReference>
<dbReference type="InterPro" id="IPR045055">
    <property type="entry name" value="DNA2/NAM7-like"/>
</dbReference>
<evidence type="ECO:0000259" key="2">
    <source>
        <dbReference type="Pfam" id="PF13087"/>
    </source>
</evidence>
<dbReference type="InterPro" id="IPR027417">
    <property type="entry name" value="P-loop_NTPase"/>
</dbReference>
<dbReference type="InterPro" id="IPR041679">
    <property type="entry name" value="DNA2/NAM7-like_C"/>
</dbReference>
<feature type="domain" description="DNA2/NAM7 helicase-like C-terminal" evidence="2">
    <location>
        <begin position="160"/>
        <end position="291"/>
    </location>
</feature>
<dbReference type="PANTHER" id="PTHR10887:SF495">
    <property type="entry name" value="HELICASE SENATAXIN ISOFORM X1-RELATED"/>
    <property type="match status" value="1"/>
</dbReference>
<comment type="caution">
    <text evidence="3">The sequence shown here is derived from an EMBL/GenBank/DDBJ whole genome shotgun (WGS) entry which is preliminary data.</text>
</comment>
<dbReference type="SUPFAM" id="SSF52540">
    <property type="entry name" value="P-loop containing nucleoside triphosphate hydrolases"/>
    <property type="match status" value="1"/>
</dbReference>
<feature type="compositionally biased region" description="Acidic residues" evidence="1">
    <location>
        <begin position="340"/>
        <end position="349"/>
    </location>
</feature>
<dbReference type="Pfam" id="PF13087">
    <property type="entry name" value="AAA_12"/>
    <property type="match status" value="1"/>
</dbReference>
<dbReference type="Gene3D" id="3.40.50.300">
    <property type="entry name" value="P-loop containing nucleotide triphosphate hydrolases"/>
    <property type="match status" value="1"/>
</dbReference>
<proteinExistence type="predicted"/>
<dbReference type="GeneID" id="41994393"/>
<dbReference type="PANTHER" id="PTHR10887">
    <property type="entry name" value="DNA2/NAM7 HELICASE FAMILY"/>
    <property type="match status" value="1"/>
</dbReference>
<dbReference type="AlphaFoldDB" id="A0A366RWF6"/>
<sequence>MRRILFPLRRGIPRLMSQVVECANFVVVTPIVSASKPYRSSNCWKAKTVLFDEAAAMHRADGLLVYGNSIRPAVVFGNEKQLPSAPMPMGARRDDENAVNRFGQDAKTSSLSMFDTALAVTYSHLKDHFSYGPSCELSTLSYANAIRTFINGEHNLGLPPTTMSPVFVDCVECPSRKDPVSKSRYNPRATVCMIQWLEEFSNAVNFPPDKIVVITPYRAHMLSIKNKLETNSLFSKVQTATIESYQGRENEMVFRSLTVDRDTGPCFVAQPQRLNVATGRHKLFMVVFGDVQTSISQEPDKCIKAVTEEGTKMTIKPGMFHTFIEWFVKNNRAAKVEGDPTVDPDEEWGMAERGSENIL</sequence>
<dbReference type="InterPro" id="IPR047187">
    <property type="entry name" value="SF1_C_Upf1"/>
</dbReference>
<dbReference type="Proteomes" id="UP000253153">
    <property type="component" value="Unassembled WGS sequence"/>
</dbReference>
<protein>
    <recommendedName>
        <fullName evidence="2">DNA2/NAM7 helicase-like C-terminal domain-containing protein</fullName>
    </recommendedName>
</protein>
<dbReference type="OrthoDB" id="6513042at2759"/>
<evidence type="ECO:0000313" key="3">
    <source>
        <dbReference type="EMBL" id="RBR21413.1"/>
    </source>
</evidence>
<gene>
    <name evidence="3" type="ORF">FIESC28_04950</name>
</gene>
<evidence type="ECO:0000313" key="4">
    <source>
        <dbReference type="Proteomes" id="UP000253153"/>
    </source>
</evidence>
<dbReference type="CDD" id="cd18808">
    <property type="entry name" value="SF1_C_Upf1"/>
    <property type="match status" value="1"/>
</dbReference>
<keyword evidence="4" id="KW-1185">Reference proteome</keyword>
<feature type="region of interest" description="Disordered" evidence="1">
    <location>
        <begin position="338"/>
        <end position="359"/>
    </location>
</feature>
<organism evidence="3 4">
    <name type="scientific">Fusarium coffeatum</name>
    <dbReference type="NCBI Taxonomy" id="231269"/>
    <lineage>
        <taxon>Eukaryota</taxon>
        <taxon>Fungi</taxon>
        <taxon>Dikarya</taxon>
        <taxon>Ascomycota</taxon>
        <taxon>Pezizomycotina</taxon>
        <taxon>Sordariomycetes</taxon>
        <taxon>Hypocreomycetidae</taxon>
        <taxon>Hypocreales</taxon>
        <taxon>Nectriaceae</taxon>
        <taxon>Fusarium</taxon>
        <taxon>Fusarium incarnatum-equiseti species complex</taxon>
    </lineage>
</organism>
<reference evidence="3 4" key="1">
    <citation type="submission" date="2018-06" db="EMBL/GenBank/DDBJ databases">
        <title>Fusarium incarnatum-equiseti species complex species 28.</title>
        <authorList>
            <person name="Gardiner D.M."/>
        </authorList>
    </citation>
    <scope>NUCLEOTIDE SEQUENCE [LARGE SCALE GENOMIC DNA]</scope>
    <source>
        <strain evidence="3 4">FIESC_28</strain>
    </source>
</reference>
<evidence type="ECO:0000256" key="1">
    <source>
        <dbReference type="SAM" id="MobiDB-lite"/>
    </source>
</evidence>
<accession>A0A366RWF6</accession>
<name>A0A366RWF6_9HYPO</name>